<dbReference type="Gene3D" id="3.40.50.880">
    <property type="match status" value="1"/>
</dbReference>
<dbReference type="GO" id="GO:0004359">
    <property type="term" value="F:glutaminase activity"/>
    <property type="evidence" value="ECO:0007669"/>
    <property type="project" value="UniProtKB-EC"/>
</dbReference>
<keyword evidence="13" id="KW-0808">Transferase</keyword>
<comment type="pathway">
    <text evidence="1 10">Amino-acid biosynthesis; L-histidine biosynthesis; L-histidine from 5-phospho-alpha-D-ribose 1-diphosphate: step 5/9.</text>
</comment>
<dbReference type="GO" id="GO:0000105">
    <property type="term" value="P:L-histidine biosynthetic process"/>
    <property type="evidence" value="ECO:0007669"/>
    <property type="project" value="UniProtKB-UniRule"/>
</dbReference>
<reference evidence="14" key="1">
    <citation type="submission" date="2016-10" db="EMBL/GenBank/DDBJ databases">
        <authorList>
            <person name="Varghese N."/>
            <person name="Submissions S."/>
        </authorList>
    </citation>
    <scope>NUCLEOTIDE SEQUENCE [LARGE SCALE GENOMIC DNA]</scope>
    <source>
        <strain evidence="14">DSM 25055</strain>
    </source>
</reference>
<protein>
    <recommendedName>
        <fullName evidence="10">Imidazole glycerol phosphate synthase subunit HisH</fullName>
        <ecNumber evidence="10">4.3.2.10</ecNumber>
    </recommendedName>
    <alternativeName>
        <fullName evidence="10">IGP synthase glutaminase subunit</fullName>
        <ecNumber evidence="10">3.5.1.2</ecNumber>
    </alternativeName>
    <alternativeName>
        <fullName evidence="10">IGP synthase subunit HisH</fullName>
    </alternativeName>
    <alternativeName>
        <fullName evidence="10">ImGP synthase subunit HisH</fullName>
        <shortName evidence="10">IGPS subunit HisH</shortName>
    </alternativeName>
</protein>
<dbReference type="InterPro" id="IPR017926">
    <property type="entry name" value="GATASE"/>
</dbReference>
<organism evidence="13 14">
    <name type="scientific">Natrinema salaciae</name>
    <dbReference type="NCBI Taxonomy" id="1186196"/>
    <lineage>
        <taxon>Archaea</taxon>
        <taxon>Methanobacteriati</taxon>
        <taxon>Methanobacteriota</taxon>
        <taxon>Stenosarchaea group</taxon>
        <taxon>Halobacteria</taxon>
        <taxon>Halobacteriales</taxon>
        <taxon>Natrialbaceae</taxon>
        <taxon>Natrinema</taxon>
    </lineage>
</organism>
<dbReference type="EMBL" id="FOFD01000001">
    <property type="protein sequence ID" value="SEP63644.1"/>
    <property type="molecule type" value="Genomic_DNA"/>
</dbReference>
<comment type="function">
    <text evidence="10">IGPS catalyzes the conversion of PRFAR and glutamine to IGP, AICAR and glutamate. The HisH subunit catalyzes the hydrolysis of glutamine to glutamate and ammonia as part of the synthesis of IGP and AICAR. The resulting ammonia molecule is channeled to the active site of HisF.</text>
</comment>
<dbReference type="GO" id="GO:0005737">
    <property type="term" value="C:cytoplasm"/>
    <property type="evidence" value="ECO:0007669"/>
    <property type="project" value="UniProtKB-SubCell"/>
</dbReference>
<evidence type="ECO:0000313" key="14">
    <source>
        <dbReference type="Proteomes" id="UP000199114"/>
    </source>
</evidence>
<evidence type="ECO:0000256" key="6">
    <source>
        <dbReference type="ARBA" id="ARBA00023102"/>
    </source>
</evidence>
<keyword evidence="7 10" id="KW-0456">Lyase</keyword>
<name>A0A1H8ZH18_9EURY</name>
<feature type="domain" description="Glutamine amidotransferase" evidence="12">
    <location>
        <begin position="16"/>
        <end position="214"/>
    </location>
</feature>
<comment type="subcellular location">
    <subcellularLocation>
        <location evidence="10">Cytoplasm</location>
    </subcellularLocation>
</comment>
<evidence type="ECO:0000256" key="3">
    <source>
        <dbReference type="ARBA" id="ARBA00022605"/>
    </source>
</evidence>
<evidence type="ECO:0000313" key="13">
    <source>
        <dbReference type="EMBL" id="SEP63644.1"/>
    </source>
</evidence>
<comment type="subunit">
    <text evidence="2 10">Heterodimer of HisH and HisF.</text>
</comment>
<keyword evidence="10" id="KW-0963">Cytoplasm</keyword>
<evidence type="ECO:0000256" key="10">
    <source>
        <dbReference type="HAMAP-Rule" id="MF_00278"/>
    </source>
</evidence>
<dbReference type="GO" id="GO:0016829">
    <property type="term" value="F:lyase activity"/>
    <property type="evidence" value="ECO:0007669"/>
    <property type="project" value="UniProtKB-KW"/>
</dbReference>
<keyword evidence="4 10" id="KW-0378">Hydrolase</keyword>
<feature type="active site" evidence="10 11">
    <location>
        <position position="200"/>
    </location>
</feature>
<dbReference type="SMART" id="SM01211">
    <property type="entry name" value="GATase_5"/>
    <property type="match status" value="1"/>
</dbReference>
<dbReference type="SUPFAM" id="SSF52317">
    <property type="entry name" value="Class I glutamine amidotransferase-like"/>
    <property type="match status" value="1"/>
</dbReference>
<dbReference type="GO" id="GO:0000107">
    <property type="term" value="F:imidazoleglycerol-phosphate synthase activity"/>
    <property type="evidence" value="ECO:0007669"/>
    <property type="project" value="UniProtKB-UniRule"/>
</dbReference>
<dbReference type="PANTHER" id="PTHR42701:SF1">
    <property type="entry name" value="IMIDAZOLE GLYCEROL PHOSPHATE SYNTHASE SUBUNIT HISH"/>
    <property type="match status" value="1"/>
</dbReference>
<dbReference type="EC" id="4.3.2.10" evidence="10"/>
<dbReference type="UniPathway" id="UPA00031">
    <property type="reaction ID" value="UER00010"/>
</dbReference>
<dbReference type="PANTHER" id="PTHR42701">
    <property type="entry name" value="IMIDAZOLE GLYCEROL PHOSPHATE SYNTHASE SUBUNIT HISH"/>
    <property type="match status" value="1"/>
</dbReference>
<evidence type="ECO:0000256" key="1">
    <source>
        <dbReference type="ARBA" id="ARBA00005091"/>
    </source>
</evidence>
<evidence type="ECO:0000256" key="11">
    <source>
        <dbReference type="PIRSR" id="PIRSR000495-1"/>
    </source>
</evidence>
<keyword evidence="3 10" id="KW-0028">Amino-acid biosynthesis</keyword>
<proteinExistence type="inferred from homology"/>
<comment type="catalytic activity">
    <reaction evidence="8 10">
        <text>5-[(5-phospho-1-deoxy-D-ribulos-1-ylimino)methylamino]-1-(5-phospho-beta-D-ribosyl)imidazole-4-carboxamide + L-glutamine = D-erythro-1-(imidazol-4-yl)glycerol 3-phosphate + 5-amino-1-(5-phospho-beta-D-ribosyl)imidazole-4-carboxamide + L-glutamate + H(+)</text>
        <dbReference type="Rhea" id="RHEA:24793"/>
        <dbReference type="ChEBI" id="CHEBI:15378"/>
        <dbReference type="ChEBI" id="CHEBI:29985"/>
        <dbReference type="ChEBI" id="CHEBI:58278"/>
        <dbReference type="ChEBI" id="CHEBI:58359"/>
        <dbReference type="ChEBI" id="CHEBI:58475"/>
        <dbReference type="ChEBI" id="CHEBI:58525"/>
        <dbReference type="EC" id="4.3.2.10"/>
    </reaction>
</comment>
<evidence type="ECO:0000259" key="12">
    <source>
        <dbReference type="Pfam" id="PF00117"/>
    </source>
</evidence>
<evidence type="ECO:0000256" key="5">
    <source>
        <dbReference type="ARBA" id="ARBA00022962"/>
    </source>
</evidence>
<dbReference type="STRING" id="1186196.SAMN04489841_0168"/>
<dbReference type="InterPro" id="IPR029062">
    <property type="entry name" value="Class_I_gatase-like"/>
</dbReference>
<keyword evidence="5 10" id="KW-0315">Glutamine amidotransferase</keyword>
<feature type="active site" description="Nucleophile" evidence="10 11">
    <location>
        <position position="90"/>
    </location>
</feature>
<feature type="active site" evidence="10 11">
    <location>
        <position position="198"/>
    </location>
</feature>
<dbReference type="OrthoDB" id="33401at2157"/>
<dbReference type="CDD" id="cd01748">
    <property type="entry name" value="GATase1_IGP_Synthase"/>
    <property type="match status" value="1"/>
</dbReference>
<dbReference type="PROSITE" id="PS51273">
    <property type="entry name" value="GATASE_TYPE_1"/>
    <property type="match status" value="1"/>
</dbReference>
<dbReference type="EC" id="3.5.1.2" evidence="10"/>
<evidence type="ECO:0000256" key="4">
    <source>
        <dbReference type="ARBA" id="ARBA00022801"/>
    </source>
</evidence>
<gene>
    <name evidence="10" type="primary">hisH</name>
    <name evidence="13" type="ORF">SAMN04489841_0168</name>
</gene>
<dbReference type="PIRSF" id="PIRSF000495">
    <property type="entry name" value="Amidotransf_hisH"/>
    <property type="match status" value="1"/>
</dbReference>
<keyword evidence="14" id="KW-1185">Reference proteome</keyword>
<dbReference type="NCBIfam" id="TIGR01855">
    <property type="entry name" value="IMP_synth_hisH"/>
    <property type="match status" value="1"/>
</dbReference>
<evidence type="ECO:0000256" key="9">
    <source>
        <dbReference type="ARBA" id="ARBA00049534"/>
    </source>
</evidence>
<dbReference type="Proteomes" id="UP000199114">
    <property type="component" value="Unassembled WGS sequence"/>
</dbReference>
<sequence>MSTVSSPQEEALASVVIVDYGLGNLRSVTRGLERAGADVEITDDPAAFAAADGVVLPGVGAFREGVENADPLRKDLLEVAERGTPLFGICLGMQMLLTTSEEGDNDGESAVQGLDLIPGTNVRFAEGQKVPHMGWNELEVQREHPLVEGVDGRYAYFVHSYYAAPDDENATVATTEYEREFPSIVANEAGTVFGTQFHPEKSGETGLQILRNFVEICAEE</sequence>
<dbReference type="RefSeq" id="WP_090611682.1">
    <property type="nucleotide sequence ID" value="NZ_FOFD01000001.1"/>
</dbReference>
<comment type="catalytic activity">
    <reaction evidence="9 10">
        <text>L-glutamine + H2O = L-glutamate + NH4(+)</text>
        <dbReference type="Rhea" id="RHEA:15889"/>
        <dbReference type="ChEBI" id="CHEBI:15377"/>
        <dbReference type="ChEBI" id="CHEBI:28938"/>
        <dbReference type="ChEBI" id="CHEBI:29985"/>
        <dbReference type="ChEBI" id="CHEBI:58359"/>
        <dbReference type="EC" id="3.5.1.2"/>
    </reaction>
</comment>
<evidence type="ECO:0000256" key="8">
    <source>
        <dbReference type="ARBA" id="ARBA00047838"/>
    </source>
</evidence>
<dbReference type="HAMAP" id="MF_00278">
    <property type="entry name" value="HisH"/>
    <property type="match status" value="1"/>
</dbReference>
<dbReference type="AlphaFoldDB" id="A0A1H8ZH18"/>
<evidence type="ECO:0000256" key="2">
    <source>
        <dbReference type="ARBA" id="ARBA00011152"/>
    </source>
</evidence>
<keyword evidence="6 10" id="KW-0368">Histidine biosynthesis</keyword>
<dbReference type="InterPro" id="IPR010139">
    <property type="entry name" value="Imidazole-glycPsynth_HisH"/>
</dbReference>
<evidence type="ECO:0000256" key="7">
    <source>
        <dbReference type="ARBA" id="ARBA00023239"/>
    </source>
</evidence>
<accession>A0A1H8ZH18</accession>
<dbReference type="Pfam" id="PF00117">
    <property type="entry name" value="GATase"/>
    <property type="match status" value="1"/>
</dbReference>